<evidence type="ECO:0000256" key="4">
    <source>
        <dbReference type="ARBA" id="ARBA00022825"/>
    </source>
</evidence>
<evidence type="ECO:0000256" key="7">
    <source>
        <dbReference type="SAM" id="SignalP"/>
    </source>
</evidence>
<dbReference type="PROSITE" id="PS00136">
    <property type="entry name" value="SUBTILASE_ASP"/>
    <property type="match status" value="1"/>
</dbReference>
<reference evidence="9 10" key="1">
    <citation type="submission" date="2024-10" db="EMBL/GenBank/DDBJ databases">
        <title>The Natural Products Discovery Center: Release of the First 8490 Sequenced Strains for Exploring Actinobacteria Biosynthetic Diversity.</title>
        <authorList>
            <person name="Kalkreuter E."/>
            <person name="Kautsar S.A."/>
            <person name="Yang D."/>
            <person name="Bader C.D."/>
            <person name="Teijaro C.N."/>
            <person name="Fluegel L."/>
            <person name="Davis C.M."/>
            <person name="Simpson J.R."/>
            <person name="Lauterbach L."/>
            <person name="Steele A.D."/>
            <person name="Gui C."/>
            <person name="Meng S."/>
            <person name="Li G."/>
            <person name="Viehrig K."/>
            <person name="Ye F."/>
            <person name="Su P."/>
            <person name="Kiefer A.F."/>
            <person name="Nichols A."/>
            <person name="Cepeda A.J."/>
            <person name="Yan W."/>
            <person name="Fan B."/>
            <person name="Jiang Y."/>
            <person name="Adhikari A."/>
            <person name="Zheng C.-J."/>
            <person name="Schuster L."/>
            <person name="Cowan T.M."/>
            <person name="Smanski M.J."/>
            <person name="Chevrette M.G."/>
            <person name="De Carvalho L.P.S."/>
            <person name="Shen B."/>
        </authorList>
    </citation>
    <scope>NUCLEOTIDE SEQUENCE [LARGE SCALE GENOMIC DNA]</scope>
    <source>
        <strain evidence="9 10">NPDC050545</strain>
    </source>
</reference>
<sequence>MHWLARASIAVVMGPVLGVALLTALPAAAQGRDAPLTSRTVTLITGDVVTVTEAGGGRKGVAVKPGPGRDRIRFHSTEENGRLRILPSDAIPHLAAKRLDPALFSVSDLIEQGYDDASTATLPLLFTYEGRPAARAGVTATLESVNGQAVAAGKAALAGMWKSGGVSAAGVRKIWLDAKVKASLDQSVAQVGAPQAWQAGLDGKGVKVAVLDTGVDQDHPDLRGRVKESKVFTGEPSVKDGHGHGTHVAATIAGGPQRKGVAPGADLIVGKVLSDGGLGSFSQIIEGMEWAVAQGAAVVNMSLGGDATDGTDPLSTSLNTLSAQSGALFVVAAGNEGRPWSVGTPGAADSALTVGAVDRQDALAGFSSQGPRLDGAPKPDITAPGVGIVAARAAGTALGDPVSETHTAASGTSMATPHVAGAAAILKQRHPDWSAAQLKNALVGTARTIDGQTIHQQGGGRLDVARAARQGVTATGVLDLGVHSDGTGPGTAEGQVTYANGTSAPVTLTPGATLAHLGEGGPAGDAITLDPPSVTVAAGGTATVKVRADLAKLERGRYGGYLTAGAGTESVHTTLAITKQPPTRKVHVIGLDPAGERTSVPVITMFGASREDDVLTYIGNDAKEEGITLEVFEGTYMTQAIMGEFGPPHYRASLVVTPELKIDRDLEIVLDARKANPVTIKTPQPVEQAGVFTYVTHRAYGSRKIIQAAMNFDSAEGLDVTPTKPVRDGSFEFASRWQLQAPRVTAKVAGRPYTMIPMGQSPEFDGRHRWPLVEGAAGSRGRAAVLPTTEEDDWSALIGEAARQGARAAIIITTPGQAAWQRWEPVGERDPIPALMIAADHGQKLLEQVRKGRAVLDVTAAMASPYLYEVMQVSSGHIPEHVVHEVSSRNTARVETTYQEAGGYGWAKEQRYGWRPWQFYDLDFQGERQRIVKTPLRRTEYVSADGTQWQHIVNHLYAWESLGQLRSGLTEPPRSYRPGEKAGESWHAPVVRPAIPAWGPAATRTGDTLTIRIPDFVDAAGHASRRGADEDTSKGRLLRNGTVVAEMPGGAWGEFPVAPEDSTYRLELSTTRTSQEWTLGVATETAWTFGSKRGQELLPLLQVDYDVRTDVYGRAGRASTLGFALRHQDGVTGLKAGSLRLELSYDDGRTWRRQPVLPLGQGRFSTIAVHPRGAAAVSMRVKAADSGGNTVEQTVTKAFGLS</sequence>
<accession>A0ABW7ZBD3</accession>
<name>A0ABW7ZBD3_9ACTN</name>
<dbReference type="InterPro" id="IPR023827">
    <property type="entry name" value="Peptidase_S8_Asp-AS"/>
</dbReference>
<dbReference type="SUPFAM" id="SSF52743">
    <property type="entry name" value="Subtilisin-like"/>
    <property type="match status" value="1"/>
</dbReference>
<dbReference type="InterPro" id="IPR023828">
    <property type="entry name" value="Peptidase_S8_Ser-AS"/>
</dbReference>
<organism evidence="9 10">
    <name type="scientific">Nonomuraea typhae</name>
    <dbReference type="NCBI Taxonomy" id="2603600"/>
    <lineage>
        <taxon>Bacteria</taxon>
        <taxon>Bacillati</taxon>
        <taxon>Actinomycetota</taxon>
        <taxon>Actinomycetes</taxon>
        <taxon>Streptosporangiales</taxon>
        <taxon>Streptosporangiaceae</taxon>
        <taxon>Nonomuraea</taxon>
    </lineage>
</organism>
<dbReference type="PROSITE" id="PS51892">
    <property type="entry name" value="SUBTILASE"/>
    <property type="match status" value="1"/>
</dbReference>
<evidence type="ECO:0000313" key="10">
    <source>
        <dbReference type="Proteomes" id="UP001612741"/>
    </source>
</evidence>
<feature type="active site" description="Charge relay system" evidence="5">
    <location>
        <position position="212"/>
    </location>
</feature>
<dbReference type="RefSeq" id="WP_397089837.1">
    <property type="nucleotide sequence ID" value="NZ_JBITGY010000013.1"/>
</dbReference>
<dbReference type="PANTHER" id="PTHR43399:SF4">
    <property type="entry name" value="CELL WALL-ASSOCIATED PROTEASE"/>
    <property type="match status" value="1"/>
</dbReference>
<keyword evidence="7" id="KW-0732">Signal</keyword>
<evidence type="ECO:0000259" key="8">
    <source>
        <dbReference type="Pfam" id="PF00082"/>
    </source>
</evidence>
<evidence type="ECO:0000256" key="5">
    <source>
        <dbReference type="PROSITE-ProRule" id="PRU01240"/>
    </source>
</evidence>
<evidence type="ECO:0000256" key="3">
    <source>
        <dbReference type="ARBA" id="ARBA00022801"/>
    </source>
</evidence>
<proteinExistence type="inferred from homology"/>
<dbReference type="Pfam" id="PF00082">
    <property type="entry name" value="Peptidase_S8"/>
    <property type="match status" value="1"/>
</dbReference>
<keyword evidence="3 5" id="KW-0378">Hydrolase</keyword>
<feature type="chain" id="PRO_5046283894" evidence="7">
    <location>
        <begin position="30"/>
        <end position="1202"/>
    </location>
</feature>
<comment type="similarity">
    <text evidence="1 5 6">Belongs to the peptidase S8 family.</text>
</comment>
<dbReference type="InterPro" id="IPR036852">
    <property type="entry name" value="Peptidase_S8/S53_dom_sf"/>
</dbReference>
<dbReference type="InterPro" id="IPR000209">
    <property type="entry name" value="Peptidase_S8/S53_dom"/>
</dbReference>
<feature type="active site" description="Charge relay system" evidence="5">
    <location>
        <position position="244"/>
    </location>
</feature>
<feature type="signal peptide" evidence="7">
    <location>
        <begin position="1"/>
        <end position="29"/>
    </location>
</feature>
<feature type="domain" description="Peptidase S8/S53" evidence="8">
    <location>
        <begin position="203"/>
        <end position="453"/>
    </location>
</feature>
<dbReference type="InterPro" id="IPR015500">
    <property type="entry name" value="Peptidase_S8_subtilisin-rel"/>
</dbReference>
<evidence type="ECO:0000256" key="1">
    <source>
        <dbReference type="ARBA" id="ARBA00011073"/>
    </source>
</evidence>
<dbReference type="InterPro" id="IPR051048">
    <property type="entry name" value="Peptidase_S8/S53_subtilisin"/>
</dbReference>
<gene>
    <name evidence="9" type="ORF">ACIBG2_42305</name>
</gene>
<evidence type="ECO:0000256" key="6">
    <source>
        <dbReference type="RuleBase" id="RU003355"/>
    </source>
</evidence>
<keyword evidence="2 5" id="KW-0645">Protease</keyword>
<dbReference type="PANTHER" id="PTHR43399">
    <property type="entry name" value="SUBTILISIN-RELATED"/>
    <property type="match status" value="1"/>
</dbReference>
<dbReference type="PROSITE" id="PS00138">
    <property type="entry name" value="SUBTILASE_SER"/>
    <property type="match status" value="1"/>
</dbReference>
<keyword evidence="4 5" id="KW-0720">Serine protease</keyword>
<dbReference type="PRINTS" id="PR00723">
    <property type="entry name" value="SUBTILISIN"/>
</dbReference>
<evidence type="ECO:0000313" key="9">
    <source>
        <dbReference type="EMBL" id="MFI6504079.1"/>
    </source>
</evidence>
<dbReference type="Gene3D" id="3.40.50.200">
    <property type="entry name" value="Peptidase S8/S53 domain"/>
    <property type="match status" value="1"/>
</dbReference>
<feature type="active site" description="Charge relay system" evidence="5">
    <location>
        <position position="413"/>
    </location>
</feature>
<dbReference type="EMBL" id="JBITGY010000013">
    <property type="protein sequence ID" value="MFI6504079.1"/>
    <property type="molecule type" value="Genomic_DNA"/>
</dbReference>
<comment type="caution">
    <text evidence="9">The sequence shown here is derived from an EMBL/GenBank/DDBJ whole genome shotgun (WGS) entry which is preliminary data.</text>
</comment>
<evidence type="ECO:0000256" key="2">
    <source>
        <dbReference type="ARBA" id="ARBA00022670"/>
    </source>
</evidence>
<protein>
    <submittedName>
        <fullName evidence="9">S8 family peptidase</fullName>
    </submittedName>
</protein>
<dbReference type="Proteomes" id="UP001612741">
    <property type="component" value="Unassembled WGS sequence"/>
</dbReference>
<keyword evidence="10" id="KW-1185">Reference proteome</keyword>